<reference evidence="4 5" key="1">
    <citation type="submission" date="2020-08" db="EMBL/GenBank/DDBJ databases">
        <title>Functional genomics of gut bacteria from endangered species of beetles.</title>
        <authorList>
            <person name="Carlos-Shanley C."/>
        </authorList>
    </citation>
    <scope>NUCLEOTIDE SEQUENCE [LARGE SCALE GENOMIC DNA]</scope>
    <source>
        <strain evidence="4 5">S00245</strain>
    </source>
</reference>
<dbReference type="PROSITE" id="PS51186">
    <property type="entry name" value="GNAT"/>
    <property type="match status" value="1"/>
</dbReference>
<dbReference type="GO" id="GO:0016747">
    <property type="term" value="F:acyltransferase activity, transferring groups other than amino-acyl groups"/>
    <property type="evidence" value="ECO:0007669"/>
    <property type="project" value="InterPro"/>
</dbReference>
<sequence length="171" mass="18873">MILRDATPEDATTIAQLGADAFCAAFAHLYNQQDLGGFLAASHSPARTAAEIVDPGMRIRLAIDDDGKLIGFCKLVLACGWPEHARAERVIELKQLYTDPAVTGRGIGAALMDWVLDEARVQNAGEIQLSVYSDNHGAQRFYARYGFEKVADIHFMVGEQRDEEFLFSRVL</sequence>
<dbReference type="PANTHER" id="PTHR43877">
    <property type="entry name" value="AMINOALKYLPHOSPHONATE N-ACETYLTRANSFERASE-RELATED-RELATED"/>
    <property type="match status" value="1"/>
</dbReference>
<accession>A0A7W7K832</accession>
<dbReference type="RefSeq" id="WP_184242903.1">
    <property type="nucleotide sequence ID" value="NZ_JACHLR010000003.1"/>
</dbReference>
<dbReference type="InterPro" id="IPR050832">
    <property type="entry name" value="Bact_Acetyltransf"/>
</dbReference>
<dbReference type="InterPro" id="IPR016181">
    <property type="entry name" value="Acyl_CoA_acyltransferase"/>
</dbReference>
<evidence type="ECO:0000256" key="2">
    <source>
        <dbReference type="ARBA" id="ARBA00023315"/>
    </source>
</evidence>
<evidence type="ECO:0000313" key="5">
    <source>
        <dbReference type="Proteomes" id="UP000555448"/>
    </source>
</evidence>
<dbReference type="InterPro" id="IPR000182">
    <property type="entry name" value="GNAT_dom"/>
</dbReference>
<dbReference type="GO" id="GO:0005840">
    <property type="term" value="C:ribosome"/>
    <property type="evidence" value="ECO:0007669"/>
    <property type="project" value="UniProtKB-KW"/>
</dbReference>
<dbReference type="Gene3D" id="3.40.630.30">
    <property type="match status" value="1"/>
</dbReference>
<keyword evidence="4" id="KW-0687">Ribonucleoprotein</keyword>
<dbReference type="Proteomes" id="UP000555448">
    <property type="component" value="Unassembled WGS sequence"/>
</dbReference>
<organism evidence="4 5">
    <name type="scientific">Novosphingobium chloroacetimidivorans</name>
    <dbReference type="NCBI Taxonomy" id="1428314"/>
    <lineage>
        <taxon>Bacteria</taxon>
        <taxon>Pseudomonadati</taxon>
        <taxon>Pseudomonadota</taxon>
        <taxon>Alphaproteobacteria</taxon>
        <taxon>Sphingomonadales</taxon>
        <taxon>Sphingomonadaceae</taxon>
        <taxon>Novosphingobium</taxon>
    </lineage>
</organism>
<evidence type="ECO:0000313" key="4">
    <source>
        <dbReference type="EMBL" id="MBB4857626.1"/>
    </source>
</evidence>
<comment type="caution">
    <text evidence="4">The sequence shown here is derived from an EMBL/GenBank/DDBJ whole genome shotgun (WGS) entry which is preliminary data.</text>
</comment>
<feature type="domain" description="N-acetyltransferase" evidence="3">
    <location>
        <begin position="1"/>
        <end position="171"/>
    </location>
</feature>
<keyword evidence="5" id="KW-1185">Reference proteome</keyword>
<dbReference type="EMBL" id="JACHLR010000003">
    <property type="protein sequence ID" value="MBB4857626.1"/>
    <property type="molecule type" value="Genomic_DNA"/>
</dbReference>
<dbReference type="SUPFAM" id="SSF55729">
    <property type="entry name" value="Acyl-CoA N-acyltransferases (Nat)"/>
    <property type="match status" value="1"/>
</dbReference>
<dbReference type="CDD" id="cd04301">
    <property type="entry name" value="NAT_SF"/>
    <property type="match status" value="1"/>
</dbReference>
<keyword evidence="1" id="KW-0808">Transferase</keyword>
<keyword evidence="2" id="KW-0012">Acyltransferase</keyword>
<evidence type="ECO:0000259" key="3">
    <source>
        <dbReference type="PROSITE" id="PS51186"/>
    </source>
</evidence>
<gene>
    <name evidence="4" type="ORF">HNO88_000937</name>
</gene>
<keyword evidence="4" id="KW-0689">Ribosomal protein</keyword>
<evidence type="ECO:0000256" key="1">
    <source>
        <dbReference type="ARBA" id="ARBA00022679"/>
    </source>
</evidence>
<name>A0A7W7K832_9SPHN</name>
<dbReference type="AlphaFoldDB" id="A0A7W7K832"/>
<protein>
    <submittedName>
        <fullName evidence="4">Ribosomal protein S18 acetylase RimI-like enzyme</fullName>
    </submittedName>
</protein>
<dbReference type="Pfam" id="PF00583">
    <property type="entry name" value="Acetyltransf_1"/>
    <property type="match status" value="1"/>
</dbReference>
<proteinExistence type="predicted"/>